<name>A0AAW1ZJ46_CULAL</name>
<evidence type="ECO:0000313" key="1">
    <source>
        <dbReference type="EMBL" id="KAK9960942.1"/>
    </source>
</evidence>
<protein>
    <submittedName>
        <fullName evidence="1">Uncharacterized protein</fullName>
    </submittedName>
</protein>
<comment type="caution">
    <text evidence="1">The sequence shown here is derived from an EMBL/GenBank/DDBJ whole genome shotgun (WGS) entry which is preliminary data.</text>
</comment>
<dbReference type="AlphaFoldDB" id="A0AAW1ZJ46"/>
<evidence type="ECO:0000313" key="2">
    <source>
        <dbReference type="Proteomes" id="UP001479290"/>
    </source>
</evidence>
<gene>
    <name evidence="1" type="ORF">ABG768_008772</name>
</gene>
<organism evidence="1 2">
    <name type="scientific">Culter alburnus</name>
    <name type="common">Topmouth culter</name>
    <dbReference type="NCBI Taxonomy" id="194366"/>
    <lineage>
        <taxon>Eukaryota</taxon>
        <taxon>Metazoa</taxon>
        <taxon>Chordata</taxon>
        <taxon>Craniata</taxon>
        <taxon>Vertebrata</taxon>
        <taxon>Euteleostomi</taxon>
        <taxon>Actinopterygii</taxon>
        <taxon>Neopterygii</taxon>
        <taxon>Teleostei</taxon>
        <taxon>Ostariophysi</taxon>
        <taxon>Cypriniformes</taxon>
        <taxon>Xenocyprididae</taxon>
        <taxon>Xenocypridinae</taxon>
        <taxon>Culter</taxon>
    </lineage>
</organism>
<reference evidence="1 2" key="1">
    <citation type="submission" date="2024-05" db="EMBL/GenBank/DDBJ databases">
        <title>A high-quality chromosomal-level genome assembly of Topmouth culter (Culter alburnus).</title>
        <authorList>
            <person name="Zhao H."/>
        </authorList>
    </citation>
    <scope>NUCLEOTIDE SEQUENCE [LARGE SCALE GENOMIC DNA]</scope>
    <source>
        <strain evidence="1">CATC2023</strain>
        <tissue evidence="1">Muscle</tissue>
    </source>
</reference>
<keyword evidence="2" id="KW-1185">Reference proteome</keyword>
<sequence length="123" mass="13519">MEESGHATTKVTVTWALILGYLPLISNPQRRRENEKEKKEEGGGRNPVLCLWALNLHGNFRPSLNLPLITCPPPSAPSTKGGLCRRASLLSLITSSGLPEGDYTHTTVIYLRKGWDGLLSHCL</sequence>
<dbReference type="Proteomes" id="UP001479290">
    <property type="component" value="Unassembled WGS sequence"/>
</dbReference>
<dbReference type="EMBL" id="JAWDJR010000016">
    <property type="protein sequence ID" value="KAK9960942.1"/>
    <property type="molecule type" value="Genomic_DNA"/>
</dbReference>
<proteinExistence type="predicted"/>
<accession>A0AAW1ZJ46</accession>